<evidence type="ECO:0000256" key="1">
    <source>
        <dbReference type="SAM" id="MobiDB-lite"/>
    </source>
</evidence>
<dbReference type="AlphaFoldDB" id="A0A1H9WVR1"/>
<evidence type="ECO:0000313" key="4">
    <source>
        <dbReference type="Proteomes" id="UP000199318"/>
    </source>
</evidence>
<gene>
    <name evidence="3" type="ORF">SAMN05444126_1497</name>
</gene>
<dbReference type="PANTHER" id="PTHR43031">
    <property type="entry name" value="FAD-DEPENDENT OXIDOREDUCTASE"/>
    <property type="match status" value="1"/>
</dbReference>
<dbReference type="PANTHER" id="PTHR43031:SF16">
    <property type="entry name" value="OXIDOREDUCTASE"/>
    <property type="match status" value="1"/>
</dbReference>
<dbReference type="InterPro" id="IPR050229">
    <property type="entry name" value="GlpE_sulfurtransferase"/>
</dbReference>
<name>A0A1H9WVR1_9BACI</name>
<evidence type="ECO:0000313" key="3">
    <source>
        <dbReference type="EMBL" id="SES37513.1"/>
    </source>
</evidence>
<feature type="compositionally biased region" description="Acidic residues" evidence="1">
    <location>
        <begin position="352"/>
        <end position="362"/>
    </location>
</feature>
<dbReference type="InterPro" id="IPR001763">
    <property type="entry name" value="Rhodanese-like_dom"/>
</dbReference>
<sequence length="362" mass="40286">MNREWGIAAVAACIMLTAGCGDQYGSEEIAASEENDSAVNENAENETKEQDWFNEIRDEADSYFSETEFETVMPEELYDQHIFDREDETDELIVDVRDLGSFTEGNIPGSVNIPFGQSGNYEQMMQLPKDRPLTVVCFSGHTASQFAGTLNTLGYDAKPLQYGMGGYTSDEEHGADIPAEDFGFPTVTDGYEAEGNYEHSSIMYEDDLAIEEVILSQSASFLEAELANVIPAPEVKEIVDETNLDEHQLIDIRSEDHYEAGHIEEAVNIPYHTLFTDSGLSDVDPDRQAVIIGYNGHDASQVSRALNHLNIEAVPMMFGMSIWTDDETLLGEHQFDFTETKTYPVQPLQYDPDAEEDEAGCS</sequence>
<dbReference type="PROSITE" id="PS50206">
    <property type="entry name" value="RHODANESE_3"/>
    <property type="match status" value="2"/>
</dbReference>
<dbReference type="RefSeq" id="WP_177169776.1">
    <property type="nucleotide sequence ID" value="NZ_FOGV01000049.1"/>
</dbReference>
<accession>A0A1H9WVR1</accession>
<comment type="caution">
    <text evidence="3">The sequence shown here is derived from an EMBL/GenBank/DDBJ whole genome shotgun (WGS) entry which is preliminary data.</text>
</comment>
<feature type="domain" description="Rhodanese" evidence="2">
    <location>
        <begin position="243"/>
        <end position="332"/>
    </location>
</feature>
<proteinExistence type="predicted"/>
<dbReference type="CDD" id="cd00158">
    <property type="entry name" value="RHOD"/>
    <property type="match status" value="2"/>
</dbReference>
<dbReference type="Pfam" id="PF00581">
    <property type="entry name" value="Rhodanese"/>
    <property type="match status" value="2"/>
</dbReference>
<feature type="region of interest" description="Disordered" evidence="1">
    <location>
        <begin position="342"/>
        <end position="362"/>
    </location>
</feature>
<keyword evidence="4" id="KW-1185">Reference proteome</keyword>
<dbReference type="Gene3D" id="3.40.250.10">
    <property type="entry name" value="Rhodanese-like domain"/>
    <property type="match status" value="2"/>
</dbReference>
<dbReference type="STRING" id="1464123.SAMN05444126_1497"/>
<protein>
    <submittedName>
        <fullName evidence="3">Rhodanese-related sulfurtransferase</fullName>
    </submittedName>
</protein>
<dbReference type="PROSITE" id="PS51257">
    <property type="entry name" value="PROKAR_LIPOPROTEIN"/>
    <property type="match status" value="1"/>
</dbReference>
<dbReference type="EMBL" id="FOGV01000049">
    <property type="protein sequence ID" value="SES37513.1"/>
    <property type="molecule type" value="Genomic_DNA"/>
</dbReference>
<dbReference type="SMART" id="SM00450">
    <property type="entry name" value="RHOD"/>
    <property type="match status" value="2"/>
</dbReference>
<dbReference type="InterPro" id="IPR036873">
    <property type="entry name" value="Rhodanese-like_dom_sf"/>
</dbReference>
<organism evidence="3 4">
    <name type="scientific">Salisediminibacterium halotolerans</name>
    <dbReference type="NCBI Taxonomy" id="517425"/>
    <lineage>
        <taxon>Bacteria</taxon>
        <taxon>Bacillati</taxon>
        <taxon>Bacillota</taxon>
        <taxon>Bacilli</taxon>
        <taxon>Bacillales</taxon>
        <taxon>Bacillaceae</taxon>
        <taxon>Salisediminibacterium</taxon>
    </lineage>
</organism>
<reference evidence="4" key="1">
    <citation type="submission" date="2016-10" db="EMBL/GenBank/DDBJ databases">
        <authorList>
            <person name="de Groot N.N."/>
        </authorList>
    </citation>
    <scope>NUCLEOTIDE SEQUENCE [LARGE SCALE GENOMIC DNA]</scope>
    <source>
        <strain evidence="4">10nlg</strain>
    </source>
</reference>
<evidence type="ECO:0000259" key="2">
    <source>
        <dbReference type="PROSITE" id="PS50206"/>
    </source>
</evidence>
<feature type="domain" description="Rhodanese" evidence="2">
    <location>
        <begin position="87"/>
        <end position="172"/>
    </location>
</feature>
<dbReference type="Proteomes" id="UP000199318">
    <property type="component" value="Unassembled WGS sequence"/>
</dbReference>
<dbReference type="SUPFAM" id="SSF52821">
    <property type="entry name" value="Rhodanese/Cell cycle control phosphatase"/>
    <property type="match status" value="2"/>
</dbReference>